<evidence type="ECO:0000256" key="1">
    <source>
        <dbReference type="SAM" id="MobiDB-lite"/>
    </source>
</evidence>
<sequence>MRAFAQREGRPYEDIKKRMAQLHCQSLFESGNADNEANQIDVLRSISQQLEYLQTICGLQSFYLAVNPGDPSDQGFLGGTLLGREFWRGYRGCGEPGARAFREYCTNASATPTAVPWASTSAREPTPQPAAAPGVQPAGGAALRKSPANALKAEVYLAVRTAVRAASGVRTAEMKWSNHANLAAYGVELRGWPPDVPVRNPSLLSAAQNQAVLDALHSGAMRFRRIGQEDAPAPDTLQGPRDDDAEVDALFEDTIDFDASSGDDARELGKRKREE</sequence>
<protein>
    <submittedName>
        <fullName evidence="2">Uncharacterized protein</fullName>
    </submittedName>
</protein>
<evidence type="ECO:0000313" key="2">
    <source>
        <dbReference type="EMBL" id="GJE88642.1"/>
    </source>
</evidence>
<evidence type="ECO:0000313" key="3">
    <source>
        <dbReference type="Proteomes" id="UP000703269"/>
    </source>
</evidence>
<feature type="compositionally biased region" description="Basic and acidic residues" evidence="1">
    <location>
        <begin position="263"/>
        <end position="275"/>
    </location>
</feature>
<organism evidence="2 3">
    <name type="scientific">Phanerochaete sordida</name>
    <dbReference type="NCBI Taxonomy" id="48140"/>
    <lineage>
        <taxon>Eukaryota</taxon>
        <taxon>Fungi</taxon>
        <taxon>Dikarya</taxon>
        <taxon>Basidiomycota</taxon>
        <taxon>Agaricomycotina</taxon>
        <taxon>Agaricomycetes</taxon>
        <taxon>Polyporales</taxon>
        <taxon>Phanerochaetaceae</taxon>
        <taxon>Phanerochaete</taxon>
    </lineage>
</organism>
<name>A0A9P3G3W1_9APHY</name>
<dbReference type="OrthoDB" id="3223825at2759"/>
<proteinExistence type="predicted"/>
<feature type="region of interest" description="Disordered" evidence="1">
    <location>
        <begin position="256"/>
        <end position="275"/>
    </location>
</feature>
<accession>A0A9P3G3W1</accession>
<feature type="region of interest" description="Disordered" evidence="1">
    <location>
        <begin position="118"/>
        <end position="141"/>
    </location>
</feature>
<feature type="compositionally biased region" description="Low complexity" evidence="1">
    <location>
        <begin position="129"/>
        <end position="141"/>
    </location>
</feature>
<keyword evidence="3" id="KW-1185">Reference proteome</keyword>
<dbReference type="AlphaFoldDB" id="A0A9P3G3W1"/>
<dbReference type="Proteomes" id="UP000703269">
    <property type="component" value="Unassembled WGS sequence"/>
</dbReference>
<reference evidence="2 3" key="1">
    <citation type="submission" date="2021-08" db="EMBL/GenBank/DDBJ databases">
        <title>Draft Genome Sequence of Phanerochaete sordida strain YK-624.</title>
        <authorList>
            <person name="Mori T."/>
            <person name="Dohra H."/>
            <person name="Suzuki T."/>
            <person name="Kawagishi H."/>
            <person name="Hirai H."/>
        </authorList>
    </citation>
    <scope>NUCLEOTIDE SEQUENCE [LARGE SCALE GENOMIC DNA]</scope>
    <source>
        <strain evidence="2 3">YK-624</strain>
    </source>
</reference>
<gene>
    <name evidence="2" type="ORF">PsYK624_047250</name>
</gene>
<comment type="caution">
    <text evidence="2">The sequence shown here is derived from an EMBL/GenBank/DDBJ whole genome shotgun (WGS) entry which is preliminary data.</text>
</comment>
<dbReference type="EMBL" id="BPQB01000010">
    <property type="protein sequence ID" value="GJE88642.1"/>
    <property type="molecule type" value="Genomic_DNA"/>
</dbReference>